<evidence type="ECO:0000313" key="2">
    <source>
        <dbReference type="EMBL" id="SFC23874.1"/>
    </source>
</evidence>
<reference evidence="3 4" key="2">
    <citation type="submission" date="2016-10" db="EMBL/GenBank/DDBJ databases">
        <authorList>
            <person name="Varghese N."/>
            <person name="Submissions S."/>
        </authorList>
    </citation>
    <scope>NUCLEOTIDE SEQUENCE [LARGE SCALE GENOMIC DNA]</scope>
    <source>
        <strain evidence="4">ATCC 20501</strain>
        <strain evidence="2 3">CGMCC 4.3529</strain>
    </source>
</reference>
<accession>A0A1I1HIS6</accession>
<keyword evidence="3" id="KW-1185">Reference proteome</keyword>
<dbReference type="RefSeq" id="WP_093345050.1">
    <property type="nucleotide sequence ID" value="NZ_FNVB01000004.1"/>
</dbReference>
<reference evidence="1" key="1">
    <citation type="submission" date="2016-10" db="EMBL/GenBank/DDBJ databases">
        <authorList>
            <person name="de Groot N.N."/>
        </authorList>
    </citation>
    <scope>NUCLEOTIDE SEQUENCE [LARGE SCALE GENOMIC DNA]</scope>
    <source>
        <strain evidence="1">ATCC 20501</strain>
    </source>
</reference>
<dbReference type="EMBL" id="FNVB01000004">
    <property type="protein sequence ID" value="SEG66737.1"/>
    <property type="molecule type" value="Genomic_DNA"/>
</dbReference>
<dbReference type="AlphaFoldDB" id="A0A1H6C217"/>
<sequence length="251" mass="27158">MQVTRFDVLEPALQGRLNSNTVARLDGVETFAEVLAAMDELRAAHAPARILCTLDDVDQCAYTSGHASFDDRLWFDTEDSDDPATRHRADNARTAHIAAALDAGGIAWEALPGSRVGGEQDAAALVELNRDPDQALDDVVLVQRVPVARDDLALAAIPNGYFTGDWDTFQNHAVVRRMAAHGYRHIGTGAELLAFDRESAPTPEAARAVVADLVHLYGASGSDCWVQLTALLAERRLLIIGYGEDFAERPA</sequence>
<protein>
    <submittedName>
        <fullName evidence="1">Uncharacterized protein</fullName>
    </submittedName>
</protein>
<organism evidence="1 4">
    <name type="scientific">Saccharopolyspora kobensis</name>
    <dbReference type="NCBI Taxonomy" id="146035"/>
    <lineage>
        <taxon>Bacteria</taxon>
        <taxon>Bacillati</taxon>
        <taxon>Actinomycetota</taxon>
        <taxon>Actinomycetes</taxon>
        <taxon>Pseudonocardiales</taxon>
        <taxon>Pseudonocardiaceae</taxon>
        <taxon>Saccharopolyspora</taxon>
    </lineage>
</organism>
<dbReference type="Proteomes" id="UP000199690">
    <property type="component" value="Unassembled WGS sequence"/>
</dbReference>
<dbReference type="EMBL" id="FOME01000001">
    <property type="protein sequence ID" value="SFC23874.1"/>
    <property type="molecule type" value="Genomic_DNA"/>
</dbReference>
<proteinExistence type="predicted"/>
<accession>A0A1H6C217</accession>
<gene>
    <name evidence="1" type="ORF">SAMN02982929_03025</name>
    <name evidence="2" type="ORF">SAMN05216506_101265</name>
</gene>
<evidence type="ECO:0000313" key="4">
    <source>
        <dbReference type="Proteomes" id="UP000236729"/>
    </source>
</evidence>
<dbReference type="Proteomes" id="UP000236729">
    <property type="component" value="Unassembled WGS sequence"/>
</dbReference>
<evidence type="ECO:0000313" key="1">
    <source>
        <dbReference type="EMBL" id="SEG66737.1"/>
    </source>
</evidence>
<name>A0A1H6C217_9PSEU</name>
<evidence type="ECO:0000313" key="3">
    <source>
        <dbReference type="Proteomes" id="UP000199690"/>
    </source>
</evidence>